<dbReference type="PANTHER" id="PTHR38248:SF2">
    <property type="entry name" value="FUNK1 11"/>
    <property type="match status" value="1"/>
</dbReference>
<dbReference type="InterPro" id="IPR011009">
    <property type="entry name" value="Kinase-like_dom_sf"/>
</dbReference>
<feature type="domain" description="Fungal-type protein kinase" evidence="2">
    <location>
        <begin position="343"/>
        <end position="618"/>
    </location>
</feature>
<feature type="region of interest" description="Disordered" evidence="1">
    <location>
        <begin position="1"/>
        <end position="29"/>
    </location>
</feature>
<proteinExistence type="predicted"/>
<protein>
    <recommendedName>
        <fullName evidence="2">Fungal-type protein kinase domain-containing protein</fullName>
    </recommendedName>
</protein>
<dbReference type="Gene3D" id="1.10.510.10">
    <property type="entry name" value="Transferase(Phosphotransferase) domain 1"/>
    <property type="match status" value="1"/>
</dbReference>
<dbReference type="SUPFAM" id="SSF56112">
    <property type="entry name" value="Protein kinase-like (PK-like)"/>
    <property type="match status" value="1"/>
</dbReference>
<sequence length="775" mass="88838">MEESVSDVESTPLNPRKADSLKHNIDEPDLEEFRAKNEEEMRAHYVGTGSVEEFLDGLLPYRPRTNKRPPLPDNPFATLKEADSWVEAKVVDKFNEALKTHSLCPKLAFRRSQHRPHPKNTDETGQKIDGGFFRLSEAPDDGRPHWELQLVQAEFKGRKDKDKYDPFADGETPLFEPIAEVIEPSAETRTEVRGQIITYAEQVFAMQHRTFVFMLLVMGRRFRLIRWDRSGAIVTRAVDYYESPGPLCEFLWRISHVKPVALGLDPSATRLTPNSVEFETMTNIAKDTSRDLPYHAPRIIPPDYKLPEGYWFKYVREMFAESISNPEWLRYRLEVVCNGEIRSFLVGRPCFRARALAGRGTRGYVAYDVKGDRFVWLKDCWRASYDLLEKEGDILQRIRNECGADVSVPTVVCHGDVPLQATLTADWWEHKHPLSPDDGRPLPPSGPPPRRSSRITVPMKRKIPDDENEESNDEPAPNFRPDCPLRHHEHYRLVVEQVCMPLKNFLNGKQLVSITSDCVLTHGQVFEKLNILHRDISDSNILIHPKVIEGDGGLLIVWKGILADWEISKPVSTDVRIIARQPERTGTWHFLSINLINNTWKLVTVADELESLIYVLIYYAVRYLRSSLVSREDVARFLDDTYDAYSIQRGELFCGERKVRMVTNGTLSVYNARNASYDPIVFNSPMDKLINPILKGFRARYNVMQAQSLPTRRPPLATVRMANKVNSHKWIKGYLELCYGDSGWSGLQDKAGDRVPSGWESNRKPIPTRFGGPRS</sequence>
<dbReference type="PANTHER" id="PTHR38248">
    <property type="entry name" value="FUNK1 6"/>
    <property type="match status" value="1"/>
</dbReference>
<dbReference type="InterPro" id="IPR040976">
    <property type="entry name" value="Pkinase_fungal"/>
</dbReference>
<organism evidence="3 4">
    <name type="scientific">Dichomitus squalens</name>
    <dbReference type="NCBI Taxonomy" id="114155"/>
    <lineage>
        <taxon>Eukaryota</taxon>
        <taxon>Fungi</taxon>
        <taxon>Dikarya</taxon>
        <taxon>Basidiomycota</taxon>
        <taxon>Agaricomycotina</taxon>
        <taxon>Agaricomycetes</taxon>
        <taxon>Polyporales</taxon>
        <taxon>Polyporaceae</taxon>
        <taxon>Dichomitus</taxon>
    </lineage>
</organism>
<dbReference type="Pfam" id="PF17667">
    <property type="entry name" value="Pkinase_fungal"/>
    <property type="match status" value="2"/>
</dbReference>
<evidence type="ECO:0000256" key="1">
    <source>
        <dbReference type="SAM" id="MobiDB-lite"/>
    </source>
</evidence>
<dbReference type="Proteomes" id="UP000292082">
    <property type="component" value="Unassembled WGS sequence"/>
</dbReference>
<feature type="compositionally biased region" description="Pro residues" evidence="1">
    <location>
        <begin position="441"/>
        <end position="450"/>
    </location>
</feature>
<dbReference type="EMBL" id="ML145143">
    <property type="protein sequence ID" value="TBU56972.1"/>
    <property type="molecule type" value="Genomic_DNA"/>
</dbReference>
<keyword evidence="4" id="KW-1185">Reference proteome</keyword>
<gene>
    <name evidence="3" type="ORF">BD310DRAFT_1040148</name>
</gene>
<evidence type="ECO:0000313" key="4">
    <source>
        <dbReference type="Proteomes" id="UP000292082"/>
    </source>
</evidence>
<feature type="region of interest" description="Disordered" evidence="1">
    <location>
        <begin position="750"/>
        <end position="775"/>
    </location>
</feature>
<feature type="domain" description="Fungal-type protein kinase" evidence="2">
    <location>
        <begin position="186"/>
        <end position="274"/>
    </location>
</feature>
<name>A0A4Q9PRG1_9APHY</name>
<dbReference type="AlphaFoldDB" id="A0A4Q9PRG1"/>
<evidence type="ECO:0000259" key="2">
    <source>
        <dbReference type="Pfam" id="PF17667"/>
    </source>
</evidence>
<accession>A0A4Q9PRG1</accession>
<feature type="region of interest" description="Disordered" evidence="1">
    <location>
        <begin position="433"/>
        <end position="482"/>
    </location>
</feature>
<feature type="compositionally biased region" description="Basic and acidic residues" evidence="1">
    <location>
        <begin position="16"/>
        <end position="29"/>
    </location>
</feature>
<reference evidence="3 4" key="1">
    <citation type="submission" date="2019-01" db="EMBL/GenBank/DDBJ databases">
        <title>Draft genome sequences of three monokaryotic isolates of the white-rot basidiomycete fungus Dichomitus squalens.</title>
        <authorList>
            <consortium name="DOE Joint Genome Institute"/>
            <person name="Lopez S.C."/>
            <person name="Andreopoulos B."/>
            <person name="Pangilinan J."/>
            <person name="Lipzen A."/>
            <person name="Riley R."/>
            <person name="Ahrendt S."/>
            <person name="Ng V."/>
            <person name="Barry K."/>
            <person name="Daum C."/>
            <person name="Grigoriev I.V."/>
            <person name="Hilden K.S."/>
            <person name="Makela M.R."/>
            <person name="de Vries R.P."/>
        </authorList>
    </citation>
    <scope>NUCLEOTIDE SEQUENCE [LARGE SCALE GENOMIC DNA]</scope>
    <source>
        <strain evidence="3 4">CBS 464.89</strain>
    </source>
</reference>
<evidence type="ECO:0000313" key="3">
    <source>
        <dbReference type="EMBL" id="TBU56972.1"/>
    </source>
</evidence>